<accession>A0A5B8VHV6</accession>
<feature type="signal peptide" evidence="1">
    <location>
        <begin position="1"/>
        <end position="18"/>
    </location>
</feature>
<organism evidence="2 3">
    <name type="scientific">Arachidicoccus ginsenosidivorans</name>
    <dbReference type="NCBI Taxonomy" id="496057"/>
    <lineage>
        <taxon>Bacteria</taxon>
        <taxon>Pseudomonadati</taxon>
        <taxon>Bacteroidota</taxon>
        <taxon>Chitinophagia</taxon>
        <taxon>Chitinophagales</taxon>
        <taxon>Chitinophagaceae</taxon>
        <taxon>Arachidicoccus</taxon>
    </lineage>
</organism>
<feature type="chain" id="PRO_5022677565" evidence="1">
    <location>
        <begin position="19"/>
        <end position="236"/>
    </location>
</feature>
<gene>
    <name evidence="2" type="ORF">FSB73_01590</name>
</gene>
<keyword evidence="3" id="KW-1185">Reference proteome</keyword>
<protein>
    <submittedName>
        <fullName evidence="2">DUF4197 domain-containing protein</fullName>
    </submittedName>
</protein>
<dbReference type="RefSeq" id="WP_146779848.1">
    <property type="nucleotide sequence ID" value="NZ_CP042434.1"/>
</dbReference>
<dbReference type="OrthoDB" id="5292580at2"/>
<evidence type="ECO:0000256" key="1">
    <source>
        <dbReference type="SAM" id="SignalP"/>
    </source>
</evidence>
<sequence length="236" mass="24788">MKKPLMVLSLALGLTAMSCGNLNQITSALPGMTSTTGNTQNTAIKDLLTNAVVAGIGNLGSSGGFLNNAMYKILLPPEAQKVASTLTSLGLGSVVNKAVTQINHSAEGAVGLAKPIFVNAVKSMSITDAANLITGGDGAITNYFKTKTTSQLMSAFTPVIQKSLEQNDATKYYNQIAETYNKVPLVKNKLNPDLSNYVATKAIDAMFSQMQTAEKDIRHDPAKQTTAALKAIFGGK</sequence>
<keyword evidence="1" id="KW-0732">Signal</keyword>
<dbReference type="Pfam" id="PF13852">
    <property type="entry name" value="DUF4197"/>
    <property type="match status" value="1"/>
</dbReference>
<dbReference type="KEGG" id="agi:FSB73_01590"/>
<evidence type="ECO:0000313" key="3">
    <source>
        <dbReference type="Proteomes" id="UP000321291"/>
    </source>
</evidence>
<evidence type="ECO:0000313" key="2">
    <source>
        <dbReference type="EMBL" id="QEC70585.1"/>
    </source>
</evidence>
<dbReference type="Proteomes" id="UP000321291">
    <property type="component" value="Chromosome"/>
</dbReference>
<dbReference type="AlphaFoldDB" id="A0A5B8VHV6"/>
<reference evidence="2 3" key="1">
    <citation type="journal article" date="2017" name="Int. J. Syst. Evol. Microbiol.">
        <title>Arachidicoccus ginsenosidivorans sp. nov., with ginsenoside-converting activity isolated from ginseng cultivating soil.</title>
        <authorList>
            <person name="Siddiqi M.Z."/>
            <person name="Aslam Z."/>
            <person name="Im W.T."/>
        </authorList>
    </citation>
    <scope>NUCLEOTIDE SEQUENCE [LARGE SCALE GENOMIC DNA]</scope>
    <source>
        <strain evidence="2 3">Gsoil 809</strain>
    </source>
</reference>
<dbReference type="PROSITE" id="PS51257">
    <property type="entry name" value="PROKAR_LIPOPROTEIN"/>
    <property type="match status" value="1"/>
</dbReference>
<dbReference type="EMBL" id="CP042434">
    <property type="protein sequence ID" value="QEC70585.1"/>
    <property type="molecule type" value="Genomic_DNA"/>
</dbReference>
<name>A0A5B8VHV6_9BACT</name>
<proteinExistence type="predicted"/>
<dbReference type="InterPro" id="IPR025245">
    <property type="entry name" value="DUF4197"/>
</dbReference>